<dbReference type="EMBL" id="FRAV01000012">
    <property type="protein sequence ID" value="SHL10318.1"/>
    <property type="molecule type" value="Genomic_DNA"/>
</dbReference>
<dbReference type="Proteomes" id="UP000184364">
    <property type="component" value="Unassembled WGS sequence"/>
</dbReference>
<evidence type="ECO:0000313" key="1">
    <source>
        <dbReference type="EMBL" id="SHL10318.1"/>
    </source>
</evidence>
<name>A0A1M6XWT7_9FLAO</name>
<sequence>MAHKILNTDIEQSLANLLKLAEIHCWNKISDNYLFILSEIKDSDFQYHKKDGGNANKQSALLDLNLATEMLEKEYADLYDINFYIFKAKKFHTIIEIQYYRKSSLDKEFFETIKDNQPMFHSKIAMPMYAKDGKKFDINWKSGGFIHSCKMFIYNFKYRKRIKMYSKEHY</sequence>
<protein>
    <submittedName>
        <fullName evidence="1">Uncharacterized protein</fullName>
    </submittedName>
</protein>
<organism evidence="1 2">
    <name type="scientific">Chryseobacterium polytrichastri</name>
    <dbReference type="NCBI Taxonomy" id="1302687"/>
    <lineage>
        <taxon>Bacteria</taxon>
        <taxon>Pseudomonadati</taxon>
        <taxon>Bacteroidota</taxon>
        <taxon>Flavobacteriia</taxon>
        <taxon>Flavobacteriales</taxon>
        <taxon>Weeksellaceae</taxon>
        <taxon>Chryseobacterium group</taxon>
        <taxon>Chryseobacterium</taxon>
    </lineage>
</organism>
<gene>
    <name evidence="1" type="ORF">SAMN05444267_101211</name>
</gene>
<evidence type="ECO:0000313" key="2">
    <source>
        <dbReference type="Proteomes" id="UP000184364"/>
    </source>
</evidence>
<accession>A0A1M6XWT7</accession>
<keyword evidence="2" id="KW-1185">Reference proteome</keyword>
<proteinExistence type="predicted"/>
<reference evidence="2" key="1">
    <citation type="submission" date="2016-11" db="EMBL/GenBank/DDBJ databases">
        <authorList>
            <person name="Varghese N."/>
            <person name="Submissions S."/>
        </authorList>
    </citation>
    <scope>NUCLEOTIDE SEQUENCE [LARGE SCALE GENOMIC DNA]</scope>
    <source>
        <strain evidence="2">DSM 26899</strain>
    </source>
</reference>
<dbReference type="RefSeq" id="WP_073292626.1">
    <property type="nucleotide sequence ID" value="NZ_FRAV01000012.1"/>
</dbReference>
<dbReference type="AlphaFoldDB" id="A0A1M6XWT7"/>
<dbReference type="OrthoDB" id="674560at2"/>